<evidence type="ECO:0000313" key="5">
    <source>
        <dbReference type="Proteomes" id="UP001430306"/>
    </source>
</evidence>
<dbReference type="PANTHER" id="PTHR36566:SF1">
    <property type="entry name" value="PYRIDINIUM-3,5-BISTHIOCARBOXYLIC ACID MONONUCLEOTIDE NICKEL INSERTION PROTEIN"/>
    <property type="match status" value="1"/>
</dbReference>
<dbReference type="EMBL" id="JAJKFW010000012">
    <property type="protein sequence ID" value="MCC9641748.1"/>
    <property type="molecule type" value="Genomic_DNA"/>
</dbReference>
<comment type="similarity">
    <text evidence="2">Belongs to the LarC family.</text>
</comment>
<dbReference type="HAMAP" id="MF_01074">
    <property type="entry name" value="LarC"/>
    <property type="match status" value="1"/>
</dbReference>
<evidence type="ECO:0000256" key="1">
    <source>
        <dbReference type="ARBA" id="ARBA00022596"/>
    </source>
</evidence>
<protein>
    <recommendedName>
        <fullName evidence="2">Putative nickel insertion protein</fullName>
    </recommendedName>
</protein>
<dbReference type="NCBIfam" id="TIGR00299">
    <property type="entry name" value="nickel pincer cofactor biosynthesis protein LarC"/>
    <property type="match status" value="1"/>
</dbReference>
<keyword evidence="2" id="KW-0456">Lyase</keyword>
<comment type="caution">
    <text evidence="4">The sequence shown here is derived from an EMBL/GenBank/DDBJ whole genome shotgun (WGS) entry which is preliminary data.</text>
</comment>
<name>A0ABS8NDY5_9BACT</name>
<sequence length="396" mass="42484">MNKTLHFDCLSGISGDMTLGALIDLGVPADQIQQGLQSLKLPELKLRTEEVKKCGFRAIQIYVDHPEEKAHRHLHHIDEMIDQAADINDSAKALAKKIFLCVGEAEAKVHGCTLRKVHFHEVGAIDSIADIVGVAIAIDALDIARVTSSHIPTGTGAITIDHGRVAVPAPATAEILTGVPIMACDIESELTTPTGAAIIKTLASSFGPAPAMTPLRVGYGSGTRDLEGQANILRVTLGESVKGASSSKLETDRVTLLESNIDDASPEQLANVSEALMQQGALDVWQTPIVMKKGRLASTVAVLCEPAKIDALQTLLFTHTSTIGIRRTEMDRSKLPREQQTVQTPDGAATGKTVRLPDGSLRFSLENDEVQRLCRETNKTADQIRQEAQSAFDATK</sequence>
<evidence type="ECO:0000313" key="4">
    <source>
        <dbReference type="EMBL" id="MCC9641748.1"/>
    </source>
</evidence>
<evidence type="ECO:0000256" key="3">
    <source>
        <dbReference type="SAM" id="MobiDB-lite"/>
    </source>
</evidence>
<proteinExistence type="inferred from homology"/>
<keyword evidence="1 2" id="KW-0533">Nickel</keyword>
<dbReference type="PANTHER" id="PTHR36566">
    <property type="entry name" value="NICKEL INSERTION PROTEIN-RELATED"/>
    <property type="match status" value="1"/>
</dbReference>
<gene>
    <name evidence="4" type="primary">larC</name>
    <name evidence="4" type="ORF">LOC71_05640</name>
</gene>
<dbReference type="Gene3D" id="3.30.70.1380">
    <property type="entry name" value="Transcriptional regulatory protein pf0864 domain like"/>
    <property type="match status" value="1"/>
</dbReference>
<dbReference type="Pfam" id="PF01969">
    <property type="entry name" value="Ni_insertion"/>
    <property type="match status" value="1"/>
</dbReference>
<accession>A0ABS8NDY5</accession>
<reference evidence="4" key="1">
    <citation type="submission" date="2021-11" db="EMBL/GenBank/DDBJ databases">
        <title>Genome sequence.</title>
        <authorList>
            <person name="Sun Q."/>
        </authorList>
    </citation>
    <scope>NUCLEOTIDE SEQUENCE</scope>
    <source>
        <strain evidence="4">JC740</strain>
    </source>
</reference>
<dbReference type="Proteomes" id="UP001430306">
    <property type="component" value="Unassembled WGS sequence"/>
</dbReference>
<evidence type="ECO:0000256" key="2">
    <source>
        <dbReference type="HAMAP-Rule" id="MF_01074"/>
    </source>
</evidence>
<organism evidence="4 5">
    <name type="scientific">Rhodopirellula halodulae</name>
    <dbReference type="NCBI Taxonomy" id="2894198"/>
    <lineage>
        <taxon>Bacteria</taxon>
        <taxon>Pseudomonadati</taxon>
        <taxon>Planctomycetota</taxon>
        <taxon>Planctomycetia</taxon>
        <taxon>Pirellulales</taxon>
        <taxon>Pirellulaceae</taxon>
        <taxon>Rhodopirellula</taxon>
    </lineage>
</organism>
<dbReference type="RefSeq" id="WP_230272135.1">
    <property type="nucleotide sequence ID" value="NZ_JAJKFW010000012.1"/>
</dbReference>
<keyword evidence="5" id="KW-1185">Reference proteome</keyword>
<dbReference type="InterPro" id="IPR002822">
    <property type="entry name" value="Ni_insertion"/>
</dbReference>
<feature type="region of interest" description="Disordered" evidence="3">
    <location>
        <begin position="330"/>
        <end position="352"/>
    </location>
</feature>